<proteinExistence type="predicted"/>
<dbReference type="AlphaFoldDB" id="A0A939BAD2"/>
<dbReference type="InterPro" id="IPR025241">
    <property type="entry name" value="DUF4190"/>
</dbReference>
<reference evidence="4" key="1">
    <citation type="submission" date="2020-08" db="EMBL/GenBank/DDBJ databases">
        <authorList>
            <person name="Cejkova D."/>
            <person name="Kubasova T."/>
            <person name="Jahodarova E."/>
            <person name="Rychlik I."/>
        </authorList>
    </citation>
    <scope>NUCLEOTIDE SEQUENCE</scope>
    <source>
        <strain evidence="4">An836</strain>
    </source>
</reference>
<feature type="transmembrane region" description="Helical" evidence="2">
    <location>
        <begin position="115"/>
        <end position="144"/>
    </location>
</feature>
<keyword evidence="2" id="KW-1133">Transmembrane helix</keyword>
<feature type="region of interest" description="Disordered" evidence="1">
    <location>
        <begin position="1"/>
        <end position="47"/>
    </location>
</feature>
<protein>
    <submittedName>
        <fullName evidence="4">DUF4190 domain-containing protein</fullName>
    </submittedName>
</protein>
<sequence length="254" mass="26654">MPQQSDGSEPRADGADAAQPSPTAAGTQPAGNSQQSPWQQQTATAGGPAGAYGTYGAYGTDSVPGQVPYGQGQYGQNPYNQTSYAQVSYGQPANGQYPPQSTSYYPYPSPANNRWNGLCIAGFVTSFIVPPVGLVLSIVALVQINKSQEKSKGMSIAGIVIGALGTVLLALFIGLMVWAVGYAINQVDTGDLVCSNGECHYRGEFGDRGFNDRGHGSYDGTDDDFGDWLSDPGSLSQQDMRRLLEQYGAGDLAS</sequence>
<evidence type="ECO:0000313" key="4">
    <source>
        <dbReference type="EMBL" id="MBM6700458.1"/>
    </source>
</evidence>
<gene>
    <name evidence="4" type="ORF">H7U32_09225</name>
</gene>
<dbReference type="Proteomes" id="UP000718821">
    <property type="component" value="Unassembled WGS sequence"/>
</dbReference>
<dbReference type="EMBL" id="JACLYU010000043">
    <property type="protein sequence ID" value="MBM6700458.1"/>
    <property type="molecule type" value="Genomic_DNA"/>
</dbReference>
<comment type="caution">
    <text evidence="4">The sequence shown here is derived from an EMBL/GenBank/DDBJ whole genome shotgun (WGS) entry which is preliminary data.</text>
</comment>
<evidence type="ECO:0000259" key="3">
    <source>
        <dbReference type="Pfam" id="PF13828"/>
    </source>
</evidence>
<dbReference type="Pfam" id="PF13828">
    <property type="entry name" value="DUF4190"/>
    <property type="match status" value="1"/>
</dbReference>
<reference evidence="4" key="2">
    <citation type="journal article" date="2021" name="Sci. Rep.">
        <title>The distribution of antibiotic resistance genes in chicken gut microbiota commensals.</title>
        <authorList>
            <person name="Juricova H."/>
            <person name="Matiasovicova J."/>
            <person name="Kubasova T."/>
            <person name="Cejkova D."/>
            <person name="Rychlik I."/>
        </authorList>
    </citation>
    <scope>NUCLEOTIDE SEQUENCE</scope>
    <source>
        <strain evidence="4">An836</strain>
    </source>
</reference>
<feature type="transmembrane region" description="Helical" evidence="2">
    <location>
        <begin position="156"/>
        <end position="184"/>
    </location>
</feature>
<evidence type="ECO:0000256" key="2">
    <source>
        <dbReference type="SAM" id="Phobius"/>
    </source>
</evidence>
<keyword evidence="2" id="KW-0812">Transmembrane</keyword>
<name>A0A939BAD2_9BIFI</name>
<feature type="compositionally biased region" description="Polar residues" evidence="1">
    <location>
        <begin position="20"/>
        <end position="41"/>
    </location>
</feature>
<evidence type="ECO:0000313" key="5">
    <source>
        <dbReference type="Proteomes" id="UP000718821"/>
    </source>
</evidence>
<keyword evidence="5" id="KW-1185">Reference proteome</keyword>
<organism evidence="4 5">
    <name type="scientific">Bifidobacterium pullorum subsp. saeculare</name>
    <dbReference type="NCBI Taxonomy" id="78257"/>
    <lineage>
        <taxon>Bacteria</taxon>
        <taxon>Bacillati</taxon>
        <taxon>Actinomycetota</taxon>
        <taxon>Actinomycetes</taxon>
        <taxon>Bifidobacteriales</taxon>
        <taxon>Bifidobacteriaceae</taxon>
        <taxon>Bifidobacterium</taxon>
    </lineage>
</organism>
<keyword evidence="2" id="KW-0472">Membrane</keyword>
<accession>A0A939BAD2</accession>
<feature type="domain" description="DUF4190" evidence="3">
    <location>
        <begin position="120"/>
        <end position="172"/>
    </location>
</feature>
<evidence type="ECO:0000256" key="1">
    <source>
        <dbReference type="SAM" id="MobiDB-lite"/>
    </source>
</evidence>